<dbReference type="PANTHER" id="PTHR47016:SF5">
    <property type="entry name" value="CLP DOMAIN SUPERFAMILY PROTEIN"/>
    <property type="match status" value="1"/>
</dbReference>
<dbReference type="Proteomes" id="UP000028058">
    <property type="component" value="Unassembled WGS sequence"/>
</dbReference>
<dbReference type="InterPro" id="IPR004176">
    <property type="entry name" value="Clp_R_N"/>
</dbReference>
<dbReference type="GO" id="GO:0008233">
    <property type="term" value="F:peptidase activity"/>
    <property type="evidence" value="ECO:0007669"/>
    <property type="project" value="UniProtKB-KW"/>
</dbReference>
<name>A0A420UU12_9ACTN</name>
<keyword evidence="4" id="KW-1185">Reference proteome</keyword>
<keyword evidence="1" id="KW-0677">Repeat</keyword>
<keyword evidence="3" id="KW-0645">Protease</keyword>
<reference evidence="3 4" key="1">
    <citation type="journal article" date="2014" name="Genome Announc.">
        <title>Draft Genome Sequence of Streptomyces fradiae ATCC 19609, a Strain Highly Sensitive to Antibiotics.</title>
        <authorList>
            <person name="Bekker O.B."/>
            <person name="Klimina K.M."/>
            <person name="Vatlin A.A."/>
            <person name="Zakharevich N.V."/>
            <person name="Kasianov A.S."/>
            <person name="Danilenko V.N."/>
        </authorList>
    </citation>
    <scope>NUCLEOTIDE SEQUENCE [LARGE SCALE GENOMIC DNA]</scope>
    <source>
        <strain evidence="3 4">ATCC 19609</strain>
    </source>
</reference>
<dbReference type="GO" id="GO:0006508">
    <property type="term" value="P:proteolysis"/>
    <property type="evidence" value="ECO:0007669"/>
    <property type="project" value="UniProtKB-KW"/>
</dbReference>
<dbReference type="Pfam" id="PF02861">
    <property type="entry name" value="Clp_N"/>
    <property type="match status" value="2"/>
</dbReference>
<dbReference type="PROSITE" id="PS51903">
    <property type="entry name" value="CLP_R"/>
    <property type="match status" value="1"/>
</dbReference>
<sequence length="206" mass="22199">MFERFTRQARQVVIQAQEETRNLGHSAVGSEHLLLAALSRRDDPATAALSRLGVTAGSCRAEVERLADRGGSGLGPDDAESLRSLGIDLDEIRSRAEAAFGPGALDPAPEKPEPARGLRRLVPVRRARRGGARSGGHLAFTPRAKKALERSLREALSLKDRHIGTEHVLLGLLNPDDKVTTTVLRRMGTEPDTARAAVLSGRRRAA</sequence>
<evidence type="ECO:0000256" key="1">
    <source>
        <dbReference type="PROSITE-ProRule" id="PRU01251"/>
    </source>
</evidence>
<dbReference type="AlphaFoldDB" id="A0A420UU12"/>
<dbReference type="RefSeq" id="WP_050363903.1">
    <property type="nucleotide sequence ID" value="NZ_CP134822.1"/>
</dbReference>
<evidence type="ECO:0000313" key="3">
    <source>
        <dbReference type="EMBL" id="RKM90225.1"/>
    </source>
</evidence>
<evidence type="ECO:0000259" key="2">
    <source>
        <dbReference type="PROSITE" id="PS51903"/>
    </source>
</evidence>
<protein>
    <submittedName>
        <fullName evidence="3">Clp protease</fullName>
    </submittedName>
</protein>
<dbReference type="PANTHER" id="PTHR47016">
    <property type="entry name" value="ATP-DEPENDENT CLP PROTEASE ATP-BINDING SUBUNIT CLPT1, CHLOROPLASTIC"/>
    <property type="match status" value="1"/>
</dbReference>
<comment type="caution">
    <text evidence="3">The sequence shown here is derived from an EMBL/GenBank/DDBJ whole genome shotgun (WGS) entry which is preliminary data.</text>
</comment>
<dbReference type="Gene3D" id="1.10.1780.10">
    <property type="entry name" value="Clp, N-terminal domain"/>
    <property type="match status" value="2"/>
</dbReference>
<dbReference type="InterPro" id="IPR036628">
    <property type="entry name" value="Clp_N_dom_sf"/>
</dbReference>
<organism evidence="3 4">
    <name type="scientific">Streptomyces xinghaiensis</name>
    <dbReference type="NCBI Taxonomy" id="1038928"/>
    <lineage>
        <taxon>Bacteria</taxon>
        <taxon>Bacillati</taxon>
        <taxon>Actinomycetota</taxon>
        <taxon>Actinomycetes</taxon>
        <taxon>Kitasatosporales</taxon>
        <taxon>Streptomycetaceae</taxon>
        <taxon>Streptomyces</taxon>
    </lineage>
</organism>
<dbReference type="InterPro" id="IPR044217">
    <property type="entry name" value="CLPT1/2"/>
</dbReference>
<keyword evidence="3" id="KW-0378">Hydrolase</keyword>
<dbReference type="OrthoDB" id="3628183at2"/>
<evidence type="ECO:0000313" key="4">
    <source>
        <dbReference type="Proteomes" id="UP000028058"/>
    </source>
</evidence>
<gene>
    <name evidence="3" type="ORF">SFRA_031880</name>
</gene>
<proteinExistence type="predicted"/>
<feature type="domain" description="Clp R" evidence="2">
    <location>
        <begin position="2"/>
        <end position="204"/>
    </location>
</feature>
<dbReference type="EMBL" id="JNAD02000024">
    <property type="protein sequence ID" value="RKM90225.1"/>
    <property type="molecule type" value="Genomic_DNA"/>
</dbReference>
<accession>A0A420UU12</accession>
<dbReference type="SUPFAM" id="SSF81923">
    <property type="entry name" value="Double Clp-N motif"/>
    <property type="match status" value="2"/>
</dbReference>